<organism evidence="3 4">
    <name type="scientific">Obba rivulosa</name>
    <dbReference type="NCBI Taxonomy" id="1052685"/>
    <lineage>
        <taxon>Eukaryota</taxon>
        <taxon>Fungi</taxon>
        <taxon>Dikarya</taxon>
        <taxon>Basidiomycota</taxon>
        <taxon>Agaricomycotina</taxon>
        <taxon>Agaricomycetes</taxon>
        <taxon>Polyporales</taxon>
        <taxon>Gelatoporiaceae</taxon>
        <taxon>Obba</taxon>
    </lineage>
</organism>
<protein>
    <recommendedName>
        <fullName evidence="2">DUF6534 domain-containing protein</fullName>
    </recommendedName>
</protein>
<dbReference type="AlphaFoldDB" id="A0A8E2AYE7"/>
<reference evidence="3 4" key="1">
    <citation type="submission" date="2016-07" db="EMBL/GenBank/DDBJ databases">
        <title>Draft genome of the white-rot fungus Obba rivulosa 3A-2.</title>
        <authorList>
            <consortium name="DOE Joint Genome Institute"/>
            <person name="Miettinen O."/>
            <person name="Riley R."/>
            <person name="Acob R."/>
            <person name="Barry K."/>
            <person name="Cullen D."/>
            <person name="De Vries R."/>
            <person name="Hainaut M."/>
            <person name="Hatakka A."/>
            <person name="Henrissat B."/>
            <person name="Hilden K."/>
            <person name="Kuo R."/>
            <person name="Labutti K."/>
            <person name="Lipzen A."/>
            <person name="Makela M.R."/>
            <person name="Sandor L."/>
            <person name="Spatafora J.W."/>
            <person name="Grigoriev I.V."/>
            <person name="Hibbett D.S."/>
        </authorList>
    </citation>
    <scope>NUCLEOTIDE SEQUENCE [LARGE SCALE GENOMIC DNA]</scope>
    <source>
        <strain evidence="3 4">3A-2</strain>
    </source>
</reference>
<evidence type="ECO:0000259" key="2">
    <source>
        <dbReference type="Pfam" id="PF20152"/>
    </source>
</evidence>
<proteinExistence type="predicted"/>
<sequence>MIWFHREYTRLSARVHTHEPPTQQDCAITVRHPLCDDTTCNIGRLCSVKVSMGLLVQCFFAHRVWNMSGKKIAIPIAIVTLSTTQFCLGIYYTTTIQKSGFIETLSGVSWAATIGIAIAMTADFLITSSLCYHLRKIRSGMQKSDRLVNLLVLYTVNTGLLTSMNAIASIVMTTVFNESFWLSVPFCLVSKCYVNSVLAT</sequence>
<accession>A0A8E2AYE7</accession>
<feature type="transmembrane region" description="Helical" evidence="1">
    <location>
        <begin position="147"/>
        <end position="176"/>
    </location>
</feature>
<feature type="domain" description="DUF6534" evidence="2">
    <location>
        <begin position="119"/>
        <end position="200"/>
    </location>
</feature>
<evidence type="ECO:0000256" key="1">
    <source>
        <dbReference type="SAM" id="Phobius"/>
    </source>
</evidence>
<keyword evidence="4" id="KW-1185">Reference proteome</keyword>
<dbReference type="PANTHER" id="PTHR40465:SF1">
    <property type="entry name" value="DUF6534 DOMAIN-CONTAINING PROTEIN"/>
    <property type="match status" value="1"/>
</dbReference>
<dbReference type="Proteomes" id="UP000250043">
    <property type="component" value="Unassembled WGS sequence"/>
</dbReference>
<keyword evidence="1" id="KW-0812">Transmembrane</keyword>
<dbReference type="EMBL" id="KV722440">
    <property type="protein sequence ID" value="OCH88912.1"/>
    <property type="molecule type" value="Genomic_DNA"/>
</dbReference>
<feature type="transmembrane region" description="Helical" evidence="1">
    <location>
        <begin position="104"/>
        <end position="126"/>
    </location>
</feature>
<dbReference type="Pfam" id="PF20152">
    <property type="entry name" value="DUF6534"/>
    <property type="match status" value="1"/>
</dbReference>
<evidence type="ECO:0000313" key="3">
    <source>
        <dbReference type="EMBL" id="OCH88912.1"/>
    </source>
</evidence>
<evidence type="ECO:0000313" key="4">
    <source>
        <dbReference type="Proteomes" id="UP000250043"/>
    </source>
</evidence>
<keyword evidence="1" id="KW-1133">Transmembrane helix</keyword>
<dbReference type="PANTHER" id="PTHR40465">
    <property type="entry name" value="CHROMOSOME 1, WHOLE GENOME SHOTGUN SEQUENCE"/>
    <property type="match status" value="1"/>
</dbReference>
<name>A0A8E2AYE7_9APHY</name>
<gene>
    <name evidence="3" type="ORF">OBBRIDRAFT_57434</name>
</gene>
<keyword evidence="1" id="KW-0472">Membrane</keyword>
<dbReference type="OrthoDB" id="2797442at2759"/>
<feature type="transmembrane region" description="Helical" evidence="1">
    <location>
        <begin position="72"/>
        <end position="92"/>
    </location>
</feature>
<dbReference type="InterPro" id="IPR045339">
    <property type="entry name" value="DUF6534"/>
</dbReference>